<dbReference type="SUPFAM" id="SSF56112">
    <property type="entry name" value="Protein kinase-like (PK-like)"/>
    <property type="match status" value="1"/>
</dbReference>
<comment type="similarity">
    <text evidence="1">Belongs to the protein kinase superfamily. AGC Ser/Thr protein kinase family.</text>
</comment>
<feature type="compositionally biased region" description="Polar residues" evidence="12">
    <location>
        <begin position="452"/>
        <end position="464"/>
    </location>
</feature>
<dbReference type="Gene3D" id="1.10.8.10">
    <property type="entry name" value="DNA helicase RuvA subunit, C-terminal domain"/>
    <property type="match status" value="1"/>
</dbReference>
<feature type="coiled-coil region" evidence="11">
    <location>
        <begin position="664"/>
        <end position="715"/>
    </location>
</feature>
<evidence type="ECO:0000256" key="3">
    <source>
        <dbReference type="ARBA" id="ARBA00022527"/>
    </source>
</evidence>
<feature type="region of interest" description="Disordered" evidence="12">
    <location>
        <begin position="1126"/>
        <end position="1161"/>
    </location>
</feature>
<comment type="catalytic activity">
    <reaction evidence="8">
        <text>L-threonyl-[protein] + ATP = O-phospho-L-threonyl-[protein] + ADP + H(+)</text>
        <dbReference type="Rhea" id="RHEA:46608"/>
        <dbReference type="Rhea" id="RHEA-COMP:11060"/>
        <dbReference type="Rhea" id="RHEA-COMP:11605"/>
        <dbReference type="ChEBI" id="CHEBI:15378"/>
        <dbReference type="ChEBI" id="CHEBI:30013"/>
        <dbReference type="ChEBI" id="CHEBI:30616"/>
        <dbReference type="ChEBI" id="CHEBI:61977"/>
        <dbReference type="ChEBI" id="CHEBI:456216"/>
        <dbReference type="EC" id="2.7.11.1"/>
    </reaction>
</comment>
<organism evidence="15 16">
    <name type="scientific">Ameca splendens</name>
    <dbReference type="NCBI Taxonomy" id="208324"/>
    <lineage>
        <taxon>Eukaryota</taxon>
        <taxon>Metazoa</taxon>
        <taxon>Chordata</taxon>
        <taxon>Craniata</taxon>
        <taxon>Vertebrata</taxon>
        <taxon>Euteleostomi</taxon>
        <taxon>Actinopterygii</taxon>
        <taxon>Neopterygii</taxon>
        <taxon>Teleostei</taxon>
        <taxon>Neoteleostei</taxon>
        <taxon>Acanthomorphata</taxon>
        <taxon>Ovalentaria</taxon>
        <taxon>Atherinomorphae</taxon>
        <taxon>Cyprinodontiformes</taxon>
        <taxon>Goodeidae</taxon>
        <taxon>Ameca</taxon>
    </lineage>
</organism>
<comment type="caution">
    <text evidence="15">The sequence shown here is derived from an EMBL/GenBank/DDBJ whole genome shotgun (WGS) entry which is preliminary data.</text>
</comment>
<feature type="compositionally biased region" description="Polar residues" evidence="12">
    <location>
        <begin position="60"/>
        <end position="73"/>
    </location>
</feature>
<evidence type="ECO:0000313" key="15">
    <source>
        <dbReference type="EMBL" id="MEQ2313378.1"/>
    </source>
</evidence>
<dbReference type="PANTHER" id="PTHR24356:SF149">
    <property type="entry name" value="SERINE_THREONINE-PROTEIN KINASE LATS2"/>
    <property type="match status" value="1"/>
</dbReference>
<dbReference type="InterPro" id="IPR008271">
    <property type="entry name" value="Ser/Thr_kinase_AS"/>
</dbReference>
<dbReference type="Proteomes" id="UP001469553">
    <property type="component" value="Unassembled WGS sequence"/>
</dbReference>
<dbReference type="InterPro" id="IPR009060">
    <property type="entry name" value="UBA-like_sf"/>
</dbReference>
<comment type="catalytic activity">
    <reaction evidence="9">
        <text>L-seryl-[protein] + ATP = O-phospho-L-seryl-[protein] + ADP + H(+)</text>
        <dbReference type="Rhea" id="RHEA:17989"/>
        <dbReference type="Rhea" id="RHEA-COMP:9863"/>
        <dbReference type="Rhea" id="RHEA-COMP:11604"/>
        <dbReference type="ChEBI" id="CHEBI:15378"/>
        <dbReference type="ChEBI" id="CHEBI:29999"/>
        <dbReference type="ChEBI" id="CHEBI:30616"/>
        <dbReference type="ChEBI" id="CHEBI:83421"/>
        <dbReference type="ChEBI" id="CHEBI:456216"/>
        <dbReference type="EC" id="2.7.11.1"/>
    </reaction>
</comment>
<name>A0ABV1A4A5_9TELE</name>
<dbReference type="CDD" id="cd21777">
    <property type="entry name" value="MobB_LATS2"/>
    <property type="match status" value="1"/>
</dbReference>
<keyword evidence="4" id="KW-0808">Transferase</keyword>
<evidence type="ECO:0000256" key="8">
    <source>
        <dbReference type="ARBA" id="ARBA00047899"/>
    </source>
</evidence>
<feature type="compositionally biased region" description="Basic and acidic residues" evidence="12">
    <location>
        <begin position="637"/>
        <end position="646"/>
    </location>
</feature>
<evidence type="ECO:0000256" key="7">
    <source>
        <dbReference type="ARBA" id="ARBA00022840"/>
    </source>
</evidence>
<feature type="region of interest" description="Disordered" evidence="12">
    <location>
        <begin position="421"/>
        <end position="495"/>
    </location>
</feature>
<feature type="region of interest" description="Disordered" evidence="12">
    <location>
        <begin position="532"/>
        <end position="646"/>
    </location>
</feature>
<feature type="domain" description="Protein kinase" evidence="13">
    <location>
        <begin position="722"/>
        <end position="1027"/>
    </location>
</feature>
<evidence type="ECO:0000313" key="16">
    <source>
        <dbReference type="Proteomes" id="UP001469553"/>
    </source>
</evidence>
<evidence type="ECO:0000256" key="1">
    <source>
        <dbReference type="ARBA" id="ARBA00009903"/>
    </source>
</evidence>
<dbReference type="InterPro" id="IPR000961">
    <property type="entry name" value="AGC-kinase_C"/>
</dbReference>
<evidence type="ECO:0000256" key="12">
    <source>
        <dbReference type="SAM" id="MobiDB-lite"/>
    </source>
</evidence>
<dbReference type="PROSITE" id="PS00107">
    <property type="entry name" value="PROTEIN_KINASE_ATP"/>
    <property type="match status" value="1"/>
</dbReference>
<dbReference type="InterPro" id="IPR015940">
    <property type="entry name" value="UBA"/>
</dbReference>
<accession>A0ABV1A4A5</accession>
<dbReference type="EMBL" id="JAHRIP010084685">
    <property type="protein sequence ID" value="MEQ2313378.1"/>
    <property type="molecule type" value="Genomic_DNA"/>
</dbReference>
<feature type="compositionally biased region" description="Basic and acidic residues" evidence="12">
    <location>
        <begin position="45"/>
        <end position="59"/>
    </location>
</feature>
<dbReference type="Pfam" id="PF00627">
    <property type="entry name" value="UBA"/>
    <property type="match status" value="1"/>
</dbReference>
<feature type="region of interest" description="Disordered" evidence="12">
    <location>
        <begin position="24"/>
        <end position="73"/>
    </location>
</feature>
<evidence type="ECO:0000256" key="4">
    <source>
        <dbReference type="ARBA" id="ARBA00022679"/>
    </source>
</evidence>
<dbReference type="Pfam" id="PF00069">
    <property type="entry name" value="Pkinase"/>
    <property type="match status" value="2"/>
</dbReference>
<gene>
    <name evidence="15" type="ORF">AMECASPLE_001391</name>
</gene>
<keyword evidence="5 10" id="KW-0547">Nucleotide-binding</keyword>
<dbReference type="SMART" id="SM00133">
    <property type="entry name" value="S_TK_X"/>
    <property type="match status" value="1"/>
</dbReference>
<evidence type="ECO:0000256" key="5">
    <source>
        <dbReference type="ARBA" id="ARBA00022741"/>
    </source>
</evidence>
<dbReference type="PROSITE" id="PS50011">
    <property type="entry name" value="PROTEIN_KINASE_DOM"/>
    <property type="match status" value="1"/>
</dbReference>
<keyword evidence="3" id="KW-0723">Serine/threonine-protein kinase</keyword>
<dbReference type="SUPFAM" id="SSF46934">
    <property type="entry name" value="UBA-like"/>
    <property type="match status" value="1"/>
</dbReference>
<sequence>MRPKTFPAAPYVGNTRQRLQEIKEGLKQPAKRVSQALHGGSSRSEGSRATDSKSGKDTTNRQQQLRPPQKFNNYQNALREIRRSLMPFANESGEHGEVNRQMLQELVNAGCDQEMAVRALKQTGSRNIEAALEFISKMSYLDPRNELIVRVIKQTSPGKAGMPNTMDHRPALEVSGEAGAMPPYHQMGAPMYDGAAGYGSESDMTRAYMGAPPVMNYMMPPSSAAQGPAMGNPMGRPPSIGSYPPVMSTQSNPGNAMYPPGAPQKGYPGSIEQHGPMMSYNVPGQPLQLQPQPPGGSVPGPHYDYGHARQHMLEPAGYGVKRTPSFQNKMQPPPMGPPDNYINMQGKGAMAQNGSGGGGYPANLYLSSHSHPRQASPTSHQVHMMSRSPGGVPSMGPEFSDLPQGLMTPSRASLNLDLYEHHWAGPPGTEGTPAARQPQPQGPFRGEVRVPSRTNSFNSRSAAPNSVRPAMAAPPTAGKQESSLGPPNTITAVTSPPIQQPVKSIRVMRPEPKTAVGPCHPGWMTAQAQDAAEPLPYMPEETYPLEPAQEPRCPPPPYPKNLLMPGAPGDPGVLEGAGAGGPDLNNPAARGTRSGSEGSGKAKDSQEVKEKAKMGKGEKTVKDKKQIQTSPVPVRKNGRDEEKRESRIKTYSPFAFKFYMEQHIENVMKTYQQKLNRRLQLEQEMSKAGLSEAEQEQMRKMLNQKESNYNRLRRAKMDKSMFVKIKTLGIGAFGEVCLTRKVDTGALYAMKTLRKKDVLNRNQVAHVKAERDILAEADNEWVVRLYYSFQDRDSLYFVMDYIPGGDMMSLLIRMGVFPEHLARFYVAELTLAIESVHKMGFIHRDIKPDNILIDLDGHIKLTDFGLCTGFRWTHNSKYYQKGSHIRQDSMEPSDFWDDVSNCRCGDRLMTLEQRANRQHQRCLAHSLVGTPNYIAPEVLLRKGYTQLCDWWSVGVILFEMLVGQPPFLAPTPTETQIKVINWESTLQVPRQVKLSPESVDIIGRLCCSAEERLGANGAGEIKAHPFFSEVDFSSNLRQQLAPYRPKIAHPMDTSNFDPVEEEGGPGAWSDSGDSTRALDALCSPHGKHPEHAFYEFTFRRFFDDNGCPFRYPKPLEADMCLSITGAASMGPEEEEDTDEEEEVEDEEEEGEAGEGCEPVYV</sequence>
<dbReference type="Gene3D" id="1.10.510.10">
    <property type="entry name" value="Transferase(Phosphotransferase) domain 1"/>
    <property type="match status" value="1"/>
</dbReference>
<evidence type="ECO:0000256" key="11">
    <source>
        <dbReference type="SAM" id="Coils"/>
    </source>
</evidence>
<keyword evidence="7 10" id="KW-0067">ATP-binding</keyword>
<evidence type="ECO:0000256" key="2">
    <source>
        <dbReference type="ARBA" id="ARBA00012513"/>
    </source>
</evidence>
<feature type="compositionally biased region" description="Basic and acidic residues" evidence="12">
    <location>
        <begin position="600"/>
        <end position="626"/>
    </location>
</feature>
<keyword evidence="6" id="KW-0418">Kinase</keyword>
<evidence type="ECO:0000259" key="13">
    <source>
        <dbReference type="PROSITE" id="PS50011"/>
    </source>
</evidence>
<evidence type="ECO:0000256" key="9">
    <source>
        <dbReference type="ARBA" id="ARBA00048679"/>
    </source>
</evidence>
<protein>
    <recommendedName>
        <fullName evidence="2">non-specific serine/threonine protein kinase</fullName>
        <ecNumber evidence="2">2.7.11.1</ecNumber>
    </recommendedName>
</protein>
<dbReference type="Gene3D" id="3.30.200.20">
    <property type="entry name" value="Phosphorylase Kinase, domain 1"/>
    <property type="match status" value="1"/>
</dbReference>
<dbReference type="PROSITE" id="PS00108">
    <property type="entry name" value="PROTEIN_KINASE_ST"/>
    <property type="match status" value="1"/>
</dbReference>
<feature type="binding site" evidence="10">
    <location>
        <position position="751"/>
    </location>
    <ligand>
        <name>ATP</name>
        <dbReference type="ChEBI" id="CHEBI:30616"/>
    </ligand>
</feature>
<keyword evidence="16" id="KW-1185">Reference proteome</keyword>
<feature type="compositionally biased region" description="Polar residues" evidence="12">
    <location>
        <begin position="369"/>
        <end position="381"/>
    </location>
</feature>
<proteinExistence type="inferred from homology"/>
<feature type="compositionally biased region" description="Acidic residues" evidence="12">
    <location>
        <begin position="1131"/>
        <end position="1154"/>
    </location>
</feature>
<evidence type="ECO:0000256" key="10">
    <source>
        <dbReference type="PROSITE-ProRule" id="PRU10141"/>
    </source>
</evidence>
<dbReference type="CDD" id="cd14398">
    <property type="entry name" value="UBA_LATS2"/>
    <property type="match status" value="1"/>
</dbReference>
<dbReference type="EC" id="2.7.11.1" evidence="2"/>
<dbReference type="InterPro" id="IPR000719">
    <property type="entry name" value="Prot_kinase_dom"/>
</dbReference>
<dbReference type="PANTHER" id="PTHR24356">
    <property type="entry name" value="SERINE/THREONINE-PROTEIN KINASE"/>
    <property type="match status" value="1"/>
</dbReference>
<evidence type="ECO:0000259" key="14">
    <source>
        <dbReference type="PROSITE" id="PS50030"/>
    </source>
</evidence>
<dbReference type="PROSITE" id="PS50030">
    <property type="entry name" value="UBA"/>
    <property type="match status" value="1"/>
</dbReference>
<dbReference type="SMART" id="SM00220">
    <property type="entry name" value="S_TKc"/>
    <property type="match status" value="1"/>
</dbReference>
<feature type="compositionally biased region" description="Polar residues" evidence="12">
    <location>
        <begin position="479"/>
        <end position="495"/>
    </location>
</feature>
<dbReference type="InterPro" id="IPR050236">
    <property type="entry name" value="Ser_Thr_kinase_AGC"/>
</dbReference>
<evidence type="ECO:0000256" key="6">
    <source>
        <dbReference type="ARBA" id="ARBA00022777"/>
    </source>
</evidence>
<dbReference type="InterPro" id="IPR011009">
    <property type="entry name" value="Kinase-like_dom_sf"/>
</dbReference>
<reference evidence="15 16" key="1">
    <citation type="submission" date="2021-06" db="EMBL/GenBank/DDBJ databases">
        <authorList>
            <person name="Palmer J.M."/>
        </authorList>
    </citation>
    <scope>NUCLEOTIDE SEQUENCE [LARGE SCALE GENOMIC DNA]</scope>
    <source>
        <strain evidence="15 16">AS_MEX2019</strain>
        <tissue evidence="15">Muscle</tissue>
    </source>
</reference>
<keyword evidence="11" id="KW-0175">Coiled coil</keyword>
<feature type="region of interest" description="Disordered" evidence="12">
    <location>
        <begin position="369"/>
        <end position="392"/>
    </location>
</feature>
<dbReference type="InterPro" id="IPR017441">
    <property type="entry name" value="Protein_kinase_ATP_BS"/>
</dbReference>
<feature type="domain" description="UBA" evidence="14">
    <location>
        <begin position="97"/>
        <end position="138"/>
    </location>
</feature>